<dbReference type="Proteomes" id="UP001056384">
    <property type="component" value="Chromosome 4"/>
</dbReference>
<organism evidence="2 3">
    <name type="scientific">Septoria linicola</name>
    <dbReference type="NCBI Taxonomy" id="215465"/>
    <lineage>
        <taxon>Eukaryota</taxon>
        <taxon>Fungi</taxon>
        <taxon>Dikarya</taxon>
        <taxon>Ascomycota</taxon>
        <taxon>Pezizomycotina</taxon>
        <taxon>Dothideomycetes</taxon>
        <taxon>Dothideomycetidae</taxon>
        <taxon>Mycosphaerellales</taxon>
        <taxon>Mycosphaerellaceae</taxon>
        <taxon>Septoria</taxon>
    </lineage>
</organism>
<evidence type="ECO:0000313" key="3">
    <source>
        <dbReference type="Proteomes" id="UP001056384"/>
    </source>
</evidence>
<evidence type="ECO:0000313" key="2">
    <source>
        <dbReference type="EMBL" id="USW51956.1"/>
    </source>
</evidence>
<dbReference type="AlphaFoldDB" id="A0A9Q9AWH9"/>
<gene>
    <name evidence="2" type="ORF">Slin15195_G052750</name>
</gene>
<reference evidence="2" key="1">
    <citation type="submission" date="2022-06" db="EMBL/GenBank/DDBJ databases">
        <title>Complete genome sequences of two strains of the flax pathogen Septoria linicola.</title>
        <authorList>
            <person name="Lapalu N."/>
            <person name="Simon A."/>
            <person name="Demenou B."/>
            <person name="Paumier D."/>
            <person name="Guillot M.-P."/>
            <person name="Gout L."/>
            <person name="Valade R."/>
        </authorList>
    </citation>
    <scope>NUCLEOTIDE SEQUENCE</scope>
    <source>
        <strain evidence="2">SE15195</strain>
    </source>
</reference>
<proteinExistence type="predicted"/>
<keyword evidence="3" id="KW-1185">Reference proteome</keyword>
<accession>A0A9Q9AWH9</accession>
<protein>
    <submittedName>
        <fullName evidence="2">Uncharacterized protein</fullName>
    </submittedName>
</protein>
<evidence type="ECO:0000256" key="1">
    <source>
        <dbReference type="SAM" id="MobiDB-lite"/>
    </source>
</evidence>
<feature type="region of interest" description="Disordered" evidence="1">
    <location>
        <begin position="33"/>
        <end position="58"/>
    </location>
</feature>
<dbReference type="EMBL" id="CP099421">
    <property type="protein sequence ID" value="USW51956.1"/>
    <property type="molecule type" value="Genomic_DNA"/>
</dbReference>
<sequence length="203" mass="22770">MAPSKEGNKNTGSRRLADESRHLLRLLTIHQTRLAQSPRESRLRPQSSPSSLRRDYATAQDQQRQALVQQRQYRRFCTLCIVALTQSTASLREIVDFASAILRLPALELVPRLISPDGTFKDPFRTLKQRAIPTLDRIALCLPQDLNLHLVSSAVTPSPLIDQGLVHNGKSDGPKYWVPAKPWTDVTDSDEAVSDWCRPSSHG</sequence>
<name>A0A9Q9AWH9_9PEZI</name>